<dbReference type="GeneID" id="27328053"/>
<dbReference type="RefSeq" id="XP_016240611.1">
    <property type="nucleotide sequence ID" value="XM_016375335.1"/>
</dbReference>
<dbReference type="VEuPathDB" id="FungiDB:PV08_00970"/>
<evidence type="ECO:0000256" key="2">
    <source>
        <dbReference type="SAM" id="SignalP"/>
    </source>
</evidence>
<dbReference type="HOGENOM" id="CLU_112540_0_0_1"/>
<dbReference type="OrthoDB" id="4161593at2759"/>
<feature type="signal peptide" evidence="2">
    <location>
        <begin position="1"/>
        <end position="24"/>
    </location>
</feature>
<accession>A0A0D2BPE9</accession>
<evidence type="ECO:0000313" key="4">
    <source>
        <dbReference type="Proteomes" id="UP000053328"/>
    </source>
</evidence>
<reference evidence="3 4" key="1">
    <citation type="submission" date="2015-01" db="EMBL/GenBank/DDBJ databases">
        <title>The Genome Sequence of Exophiala spinifera CBS89968.</title>
        <authorList>
            <consortium name="The Broad Institute Genomics Platform"/>
            <person name="Cuomo C."/>
            <person name="de Hoog S."/>
            <person name="Gorbushina A."/>
            <person name="Stielow B."/>
            <person name="Teixiera M."/>
            <person name="Abouelleil A."/>
            <person name="Chapman S.B."/>
            <person name="Priest M."/>
            <person name="Young S.K."/>
            <person name="Wortman J."/>
            <person name="Nusbaum C."/>
            <person name="Birren B."/>
        </authorList>
    </citation>
    <scope>NUCLEOTIDE SEQUENCE [LARGE SCALE GENOMIC DNA]</scope>
    <source>
        <strain evidence="3 4">CBS 89968</strain>
    </source>
</reference>
<dbReference type="EMBL" id="KN847492">
    <property type="protein sequence ID" value="KIW20395.1"/>
    <property type="molecule type" value="Genomic_DNA"/>
</dbReference>
<keyword evidence="2" id="KW-0732">Signal</keyword>
<evidence type="ECO:0000313" key="3">
    <source>
        <dbReference type="EMBL" id="KIW20395.1"/>
    </source>
</evidence>
<evidence type="ECO:0000256" key="1">
    <source>
        <dbReference type="SAM" id="MobiDB-lite"/>
    </source>
</evidence>
<proteinExistence type="predicted"/>
<sequence length="179" mass="19188">MIPTAALVVLIAVVALATSTFCLAMYCSISDMFRSKKANQNKTEKSLTTPLTAAAADMASILQAKPPAQPETPEAESPPPLPDEVAYLVDVQRPPPLPMSTRDSTHEIINLYTNAARNKGPVPISAPATITSFGQAPSTSRTRRIPVPEQSAPPTITTFAQAESKWAYFGEKRATDHIV</sequence>
<gene>
    <name evidence="3" type="ORF">PV08_00970</name>
</gene>
<name>A0A0D2BPE9_9EURO</name>
<keyword evidence="4" id="KW-1185">Reference proteome</keyword>
<dbReference type="AlphaFoldDB" id="A0A0D2BPE9"/>
<organism evidence="3 4">
    <name type="scientific">Exophiala spinifera</name>
    <dbReference type="NCBI Taxonomy" id="91928"/>
    <lineage>
        <taxon>Eukaryota</taxon>
        <taxon>Fungi</taxon>
        <taxon>Dikarya</taxon>
        <taxon>Ascomycota</taxon>
        <taxon>Pezizomycotina</taxon>
        <taxon>Eurotiomycetes</taxon>
        <taxon>Chaetothyriomycetidae</taxon>
        <taxon>Chaetothyriales</taxon>
        <taxon>Herpotrichiellaceae</taxon>
        <taxon>Exophiala</taxon>
    </lineage>
</organism>
<dbReference type="Proteomes" id="UP000053328">
    <property type="component" value="Unassembled WGS sequence"/>
</dbReference>
<feature type="chain" id="PRO_5002250014" evidence="2">
    <location>
        <begin position="25"/>
        <end position="179"/>
    </location>
</feature>
<feature type="region of interest" description="Disordered" evidence="1">
    <location>
        <begin position="133"/>
        <end position="152"/>
    </location>
</feature>
<protein>
    <submittedName>
        <fullName evidence="3">Uncharacterized protein</fullName>
    </submittedName>
</protein>